<dbReference type="SUPFAM" id="SSF51735">
    <property type="entry name" value="NAD(P)-binding Rossmann-fold domains"/>
    <property type="match status" value="1"/>
</dbReference>
<dbReference type="InterPro" id="IPR006140">
    <property type="entry name" value="D-isomer_DH_NAD-bd"/>
</dbReference>
<dbReference type="OrthoDB" id="9805416at2"/>
<evidence type="ECO:0000259" key="5">
    <source>
        <dbReference type="Pfam" id="PF00389"/>
    </source>
</evidence>
<keyword evidence="3" id="KW-0520">NAD</keyword>
<evidence type="ECO:0000256" key="4">
    <source>
        <dbReference type="RuleBase" id="RU003719"/>
    </source>
</evidence>
<dbReference type="Gene3D" id="3.40.50.720">
    <property type="entry name" value="NAD(P)-binding Rossmann-like Domain"/>
    <property type="match status" value="2"/>
</dbReference>
<evidence type="ECO:0000313" key="7">
    <source>
        <dbReference type="EMBL" id="KJY60769.1"/>
    </source>
</evidence>
<dbReference type="InterPro" id="IPR036291">
    <property type="entry name" value="NAD(P)-bd_dom_sf"/>
</dbReference>
<dbReference type="Proteomes" id="UP000033558">
    <property type="component" value="Unassembled WGS sequence"/>
</dbReference>
<dbReference type="GO" id="GO:0016616">
    <property type="term" value="F:oxidoreductase activity, acting on the CH-OH group of donors, NAD or NADP as acceptor"/>
    <property type="evidence" value="ECO:0007669"/>
    <property type="project" value="InterPro"/>
</dbReference>
<evidence type="ECO:0000259" key="6">
    <source>
        <dbReference type="Pfam" id="PF02826"/>
    </source>
</evidence>
<evidence type="ECO:0000256" key="2">
    <source>
        <dbReference type="ARBA" id="ARBA00023002"/>
    </source>
</evidence>
<dbReference type="PROSITE" id="PS00671">
    <property type="entry name" value="D_2_HYDROXYACID_DH_3"/>
    <property type="match status" value="1"/>
</dbReference>
<comment type="caution">
    <text evidence="7">The sequence shown here is derived from an EMBL/GenBank/DDBJ whole genome shotgun (WGS) entry which is preliminary data.</text>
</comment>
<name>A0A0F4LR38_9LACO</name>
<dbReference type="RefSeq" id="WP_046317589.1">
    <property type="nucleotide sequence ID" value="NZ_JBHSZT010000005.1"/>
</dbReference>
<reference evidence="7 8" key="1">
    <citation type="submission" date="2015-01" db="EMBL/GenBank/DDBJ databases">
        <title>Comparative genomics of the lactic acid bacteria isolated from the honey bee gut.</title>
        <authorList>
            <person name="Ellegaard K.M."/>
            <person name="Tamarit D."/>
            <person name="Javelind E."/>
            <person name="Olofsson T."/>
            <person name="Andersson S.G."/>
            <person name="Vasquez A."/>
        </authorList>
    </citation>
    <scope>NUCLEOTIDE SEQUENCE [LARGE SCALE GENOMIC DNA]</scope>
    <source>
        <strain evidence="7 8">Bin4</strain>
    </source>
</reference>
<dbReference type="PATRIC" id="fig|1218492.5.peg.1513"/>
<dbReference type="HOGENOM" id="CLU_019796_1_3_9"/>
<dbReference type="CDD" id="cd12177">
    <property type="entry name" value="2-Hacid_dh_12"/>
    <property type="match status" value="1"/>
</dbReference>
<sequence>MGKYKIAIVNSSSFGQVFPEHWQQLTHFGSVDRFMVDPQITGTDLAQKLHGYNIIIASVTPDFKADFFDHKDELYLISRHGIGYNNIDLKAAQQHGTQVTIVPPLVERNAVAENVLTNLMAIVRQTARAAQRVQADKYEERAQFMGREFTGKTFGVIGCGNIGSRVVELFHIFSDRILINDPQPQVSPQWWQQHAYVQSVTLNDLLQQADFISLNASLNDTDWHLINQTTLTQVKPGAYFVNHARGALIDEAAMLNALHKGIVAGYAADTMEKEPVRADHPFLKEPHCLITPHTSAYTYECLHGMGEKCVADVQNLVEHQPLTRELTHLLNVK</sequence>
<proteinExistence type="inferred from homology"/>
<dbReference type="GO" id="GO:0051287">
    <property type="term" value="F:NAD binding"/>
    <property type="evidence" value="ECO:0007669"/>
    <property type="project" value="InterPro"/>
</dbReference>
<dbReference type="AlphaFoldDB" id="A0A0F4LR38"/>
<dbReference type="Pfam" id="PF02826">
    <property type="entry name" value="2-Hacid_dh_C"/>
    <property type="match status" value="1"/>
</dbReference>
<comment type="similarity">
    <text evidence="1 4">Belongs to the D-isomer specific 2-hydroxyacid dehydrogenase family.</text>
</comment>
<evidence type="ECO:0000313" key="8">
    <source>
        <dbReference type="Proteomes" id="UP000033558"/>
    </source>
</evidence>
<keyword evidence="8" id="KW-1185">Reference proteome</keyword>
<organism evidence="7 8">
    <name type="scientific">Bombilactobacillus mellifer</name>
    <dbReference type="NCBI Taxonomy" id="1218492"/>
    <lineage>
        <taxon>Bacteria</taxon>
        <taxon>Bacillati</taxon>
        <taxon>Bacillota</taxon>
        <taxon>Bacilli</taxon>
        <taxon>Lactobacillales</taxon>
        <taxon>Lactobacillaceae</taxon>
        <taxon>Bombilactobacillus</taxon>
    </lineage>
</organism>
<protein>
    <submittedName>
        <fullName evidence="7">D-isomer specific 2-hydroxyacid dehydrogenase, catalytic domain protein</fullName>
    </submittedName>
</protein>
<dbReference type="InterPro" id="IPR029753">
    <property type="entry name" value="D-isomer_DH_CS"/>
</dbReference>
<dbReference type="SUPFAM" id="SSF52283">
    <property type="entry name" value="Formate/glycerate dehydrogenase catalytic domain-like"/>
    <property type="match status" value="1"/>
</dbReference>
<dbReference type="Pfam" id="PF00389">
    <property type="entry name" value="2-Hacid_dh"/>
    <property type="match status" value="1"/>
</dbReference>
<dbReference type="PANTHER" id="PTHR43761">
    <property type="entry name" value="D-ISOMER SPECIFIC 2-HYDROXYACID DEHYDROGENASE FAMILY PROTEIN (AFU_ORTHOLOGUE AFUA_1G13630)"/>
    <property type="match status" value="1"/>
</dbReference>
<dbReference type="STRING" id="1218492.JG30_14590"/>
<dbReference type="PANTHER" id="PTHR43761:SF1">
    <property type="entry name" value="D-ISOMER SPECIFIC 2-HYDROXYACID DEHYDROGENASE CATALYTIC DOMAIN-CONTAINING PROTEIN-RELATED"/>
    <property type="match status" value="1"/>
</dbReference>
<evidence type="ECO:0000256" key="1">
    <source>
        <dbReference type="ARBA" id="ARBA00005854"/>
    </source>
</evidence>
<keyword evidence="2 4" id="KW-0560">Oxidoreductase</keyword>
<dbReference type="InterPro" id="IPR050418">
    <property type="entry name" value="D-iso_2-hydroxyacid_DH_PdxB"/>
</dbReference>
<feature type="domain" description="D-isomer specific 2-hydroxyacid dehydrogenase catalytic" evidence="5">
    <location>
        <begin position="29"/>
        <end position="324"/>
    </location>
</feature>
<dbReference type="InterPro" id="IPR006139">
    <property type="entry name" value="D-isomer_2_OHA_DH_cat_dom"/>
</dbReference>
<gene>
    <name evidence="7" type="primary">pdxB</name>
    <name evidence="7" type="ORF">JG30_14590</name>
</gene>
<feature type="domain" description="D-isomer specific 2-hydroxyacid dehydrogenase NAD-binding" evidence="6">
    <location>
        <begin position="117"/>
        <end position="295"/>
    </location>
</feature>
<dbReference type="EMBL" id="JXJQ01000010">
    <property type="protein sequence ID" value="KJY60769.1"/>
    <property type="molecule type" value="Genomic_DNA"/>
</dbReference>
<accession>A0A0F4LR38</accession>
<evidence type="ECO:0000256" key="3">
    <source>
        <dbReference type="ARBA" id="ARBA00023027"/>
    </source>
</evidence>